<dbReference type="PANTHER" id="PTHR47151">
    <property type="entry name" value="LEU/ILE/VAL-BINDING ABC TRANSPORTER SUBUNIT"/>
    <property type="match status" value="1"/>
</dbReference>
<sequence>MRRNYSRVLGTVGLAAAMFAAAGCQDSGGGNTGSTAAAGCGGKIAIFGAFTGDNAGLVIPSLNGAKLAIKQHNAANADCQITLQEFDTQGDAAQATPIASQVAGDPSFLGVIGGHFSGESDATMPVYEAAGLAMVSPSATRTDLTAKGNKSFFRVVGNDGTQAGAVSTYLKSQNAAKVFMIDDGSAYGAGITAELEKNLGTSLAGKDKIQEKQAQFDATISKIKAAQADFVFYGGYTREAAPLVRQMRAAGVQAKFVGPDGLYDPAFPQGAQSGAEGAIITCPCLPAAKAGGTFSADYEKEYKIAPGSYGAEGFDGAMIYIDAFKAGKKSRADILAFVKAYDKQGVSKYIKFAENGDVDPTKVVIWSYQVKGTTFEPLQELKLS</sequence>
<keyword evidence="6" id="KW-1185">Reference proteome</keyword>
<comment type="similarity">
    <text evidence="1">Belongs to the leucine-binding protein family.</text>
</comment>
<feature type="chain" id="PRO_5038595201" evidence="3">
    <location>
        <begin position="23"/>
        <end position="384"/>
    </location>
</feature>
<dbReference type="RefSeq" id="WP_043523769.1">
    <property type="nucleotide sequence ID" value="NZ_BAABKU010000022.1"/>
</dbReference>
<evidence type="ECO:0000259" key="4">
    <source>
        <dbReference type="Pfam" id="PF13458"/>
    </source>
</evidence>
<organism evidence="5 6">
    <name type="scientific">Actinoplanes utahensis</name>
    <dbReference type="NCBI Taxonomy" id="1869"/>
    <lineage>
        <taxon>Bacteria</taxon>
        <taxon>Bacillati</taxon>
        <taxon>Actinomycetota</taxon>
        <taxon>Actinomycetes</taxon>
        <taxon>Micromonosporales</taxon>
        <taxon>Micromonosporaceae</taxon>
        <taxon>Actinoplanes</taxon>
    </lineage>
</organism>
<evidence type="ECO:0000313" key="6">
    <source>
        <dbReference type="Proteomes" id="UP000054537"/>
    </source>
</evidence>
<dbReference type="AlphaFoldDB" id="A0A0A6UT30"/>
<protein>
    <submittedName>
        <fullName evidence="5">ABC transporter substrate-binding protein</fullName>
    </submittedName>
</protein>
<evidence type="ECO:0000256" key="3">
    <source>
        <dbReference type="SAM" id="SignalP"/>
    </source>
</evidence>
<dbReference type="Gene3D" id="3.40.50.2300">
    <property type="match status" value="2"/>
</dbReference>
<evidence type="ECO:0000313" key="5">
    <source>
        <dbReference type="EMBL" id="KHD77634.1"/>
    </source>
</evidence>
<dbReference type="SUPFAM" id="SSF53822">
    <property type="entry name" value="Periplasmic binding protein-like I"/>
    <property type="match status" value="1"/>
</dbReference>
<dbReference type="OrthoDB" id="9772589at2"/>
<dbReference type="STRING" id="1869.MB27_09090"/>
<dbReference type="EMBL" id="JRTT01000009">
    <property type="protein sequence ID" value="KHD77634.1"/>
    <property type="molecule type" value="Genomic_DNA"/>
</dbReference>
<feature type="domain" description="Leucine-binding protein" evidence="4">
    <location>
        <begin position="43"/>
        <end position="347"/>
    </location>
</feature>
<dbReference type="Pfam" id="PF13458">
    <property type="entry name" value="Peripla_BP_6"/>
    <property type="match status" value="1"/>
</dbReference>
<dbReference type="PANTHER" id="PTHR47151:SF2">
    <property type="entry name" value="AMINO ACID BINDING PROTEIN"/>
    <property type="match status" value="1"/>
</dbReference>
<dbReference type="CDD" id="cd06342">
    <property type="entry name" value="PBP1_ABC_LIVBP-like"/>
    <property type="match status" value="1"/>
</dbReference>
<accession>A0A0A6UT30</accession>
<dbReference type="Proteomes" id="UP000054537">
    <property type="component" value="Unassembled WGS sequence"/>
</dbReference>
<dbReference type="eggNOG" id="COG0683">
    <property type="taxonomic scope" value="Bacteria"/>
</dbReference>
<dbReference type="InterPro" id="IPR028082">
    <property type="entry name" value="Peripla_BP_I"/>
</dbReference>
<evidence type="ECO:0000256" key="1">
    <source>
        <dbReference type="ARBA" id="ARBA00010062"/>
    </source>
</evidence>
<dbReference type="PROSITE" id="PS51257">
    <property type="entry name" value="PROKAR_LIPOPROTEIN"/>
    <property type="match status" value="1"/>
</dbReference>
<keyword evidence="2 3" id="KW-0732">Signal</keyword>
<comment type="caution">
    <text evidence="5">The sequence shown here is derived from an EMBL/GenBank/DDBJ whole genome shotgun (WGS) entry which is preliminary data.</text>
</comment>
<proteinExistence type="inferred from homology"/>
<gene>
    <name evidence="5" type="ORF">MB27_09090</name>
</gene>
<reference evidence="5 6" key="1">
    <citation type="submission" date="2014-10" db="EMBL/GenBank/DDBJ databases">
        <title>Draft genome sequence of Actinoplanes utahensis NRRL 12052.</title>
        <authorList>
            <person name="Velasco-Bucheli B."/>
            <person name="del Cerro C."/>
            <person name="Hormigo D."/>
            <person name="Garcia J.L."/>
            <person name="Acebal C."/>
            <person name="Arroyo M."/>
            <person name="de la Mata I."/>
        </authorList>
    </citation>
    <scope>NUCLEOTIDE SEQUENCE [LARGE SCALE GENOMIC DNA]</scope>
    <source>
        <strain evidence="5 6">NRRL 12052</strain>
    </source>
</reference>
<dbReference type="InterPro" id="IPR028081">
    <property type="entry name" value="Leu-bd"/>
</dbReference>
<feature type="signal peptide" evidence="3">
    <location>
        <begin position="1"/>
        <end position="22"/>
    </location>
</feature>
<evidence type="ECO:0000256" key="2">
    <source>
        <dbReference type="ARBA" id="ARBA00022729"/>
    </source>
</evidence>
<name>A0A0A6UT30_ACTUT</name>